<organism evidence="2 3">
    <name type="scientific">Cochliobolus carbonum (strain 26-R-13)</name>
    <name type="common">Maize leaf spot fungus</name>
    <name type="synonym">Bipolaris zeicola</name>
    <dbReference type="NCBI Taxonomy" id="930089"/>
    <lineage>
        <taxon>Eukaryota</taxon>
        <taxon>Fungi</taxon>
        <taxon>Dikarya</taxon>
        <taxon>Ascomycota</taxon>
        <taxon>Pezizomycotina</taxon>
        <taxon>Dothideomycetes</taxon>
        <taxon>Pleosporomycetidae</taxon>
        <taxon>Pleosporales</taxon>
        <taxon>Pleosporineae</taxon>
        <taxon>Pleosporaceae</taxon>
        <taxon>Bipolaris</taxon>
    </lineage>
</organism>
<evidence type="ECO:0000313" key="2">
    <source>
        <dbReference type="EMBL" id="EUC33565.1"/>
    </source>
</evidence>
<sequence length="97" mass="10370">MPSVVRINHPPRLYPAAQPGNISRPPLGHGPAEAQAGMSWPSPPPRLRNVINHAICRVPSPSLSARSNAAALSQIHYPCPYVPFNGLALHKPCTRAA</sequence>
<evidence type="ECO:0000313" key="3">
    <source>
        <dbReference type="Proteomes" id="UP000053841"/>
    </source>
</evidence>
<dbReference type="EMBL" id="KI964608">
    <property type="protein sequence ID" value="EUC33565.1"/>
    <property type="molecule type" value="Genomic_DNA"/>
</dbReference>
<name>W6Y7T4_COCC2</name>
<dbReference type="GeneID" id="19154008"/>
<dbReference type="KEGG" id="bze:COCCADRAFT_95738"/>
<accession>W6Y7T4</accession>
<proteinExistence type="predicted"/>
<dbReference type="RefSeq" id="XP_007712182.1">
    <property type="nucleotide sequence ID" value="XM_007713992.1"/>
</dbReference>
<dbReference type="HOGENOM" id="CLU_2346386_0_0_1"/>
<protein>
    <submittedName>
        <fullName evidence="2">Uncharacterized protein</fullName>
    </submittedName>
</protein>
<dbReference type="Proteomes" id="UP000053841">
    <property type="component" value="Unassembled WGS sequence"/>
</dbReference>
<gene>
    <name evidence="2" type="ORF">COCCADRAFT_95738</name>
</gene>
<keyword evidence="3" id="KW-1185">Reference proteome</keyword>
<feature type="region of interest" description="Disordered" evidence="1">
    <location>
        <begin position="1"/>
        <end position="43"/>
    </location>
</feature>
<dbReference type="AlphaFoldDB" id="W6Y7T4"/>
<reference evidence="2 3" key="1">
    <citation type="journal article" date="2013" name="PLoS Genet.">
        <title>Comparative genome structure, secondary metabolite, and effector coding capacity across Cochliobolus pathogens.</title>
        <authorList>
            <person name="Condon B.J."/>
            <person name="Leng Y."/>
            <person name="Wu D."/>
            <person name="Bushley K.E."/>
            <person name="Ohm R.A."/>
            <person name="Otillar R."/>
            <person name="Martin J."/>
            <person name="Schackwitz W."/>
            <person name="Grimwood J."/>
            <person name="MohdZainudin N."/>
            <person name="Xue C."/>
            <person name="Wang R."/>
            <person name="Manning V.A."/>
            <person name="Dhillon B."/>
            <person name="Tu Z.J."/>
            <person name="Steffenson B.J."/>
            <person name="Salamov A."/>
            <person name="Sun H."/>
            <person name="Lowry S."/>
            <person name="LaButti K."/>
            <person name="Han J."/>
            <person name="Copeland A."/>
            <person name="Lindquist E."/>
            <person name="Barry K."/>
            <person name="Schmutz J."/>
            <person name="Baker S.E."/>
            <person name="Ciuffetti L.M."/>
            <person name="Grigoriev I.V."/>
            <person name="Zhong S."/>
            <person name="Turgeon B.G."/>
        </authorList>
    </citation>
    <scope>NUCLEOTIDE SEQUENCE [LARGE SCALE GENOMIC DNA]</scope>
    <source>
        <strain evidence="2 3">26-R-13</strain>
    </source>
</reference>
<evidence type="ECO:0000256" key="1">
    <source>
        <dbReference type="SAM" id="MobiDB-lite"/>
    </source>
</evidence>